<dbReference type="GO" id="GO:0016758">
    <property type="term" value="F:hexosyltransferase activity"/>
    <property type="evidence" value="ECO:0007669"/>
    <property type="project" value="TreeGrafter"/>
</dbReference>
<sequence length="395" mass="45879">MNILHVIPFFTPEQGGSVTSAYNQIRKLLEKRHKVTLLTTDFKLNDNSKYYIENLKKLGVNVMIMKCVFNTFSFFYSPNIKTWLKFNIKNYDVVHIHNLRSYQNNIVMKYAIMSNVPYIVQPHGSTTHIGKIYIRVLKLIYDKFWGNKIINNASGIIALNLFELKQIINHFKSDKILNKIVIIPNGIDLDQYEFPIKIGEFRKKYSINNGKKIILYLGRIHWIKGIDILIKAYYLLQKKICYKDAVLVIAGPDEGYLDKLNRMVDLLDLSDNVVFTGPLYGQDKLAAYFDSQIYVLPSRYETFPNTILEAYALKKAVVASNVCGIKELVIHMKTGLLFRPRNEVALAYAMYMLLNDDQMIVNMGKEGRIMIENHFTLEKTIIKLKDFYLNIKNNN</sequence>
<protein>
    <submittedName>
        <fullName evidence="3">Glycosyltransferase</fullName>
    </submittedName>
</protein>
<organism evidence="3">
    <name type="scientific">Candidatus Methanomethylicus mesodigestus</name>
    <dbReference type="NCBI Taxonomy" id="1867258"/>
    <lineage>
        <taxon>Archaea</taxon>
        <taxon>Thermoproteota</taxon>
        <taxon>Methanosuratincolia</taxon>
        <taxon>Candidatus Methanomethylicales</taxon>
        <taxon>Candidatus Methanomethylicaceae</taxon>
        <taxon>Candidatus Methanomethylicus</taxon>
    </lineage>
</organism>
<evidence type="ECO:0000313" key="3">
    <source>
        <dbReference type="EMBL" id="HFK20810.1"/>
    </source>
</evidence>
<dbReference type="InterPro" id="IPR050194">
    <property type="entry name" value="Glycosyltransferase_grp1"/>
</dbReference>
<gene>
    <name evidence="3" type="ORF">ENS19_05940</name>
</gene>
<proteinExistence type="predicted"/>
<dbReference type="EMBL" id="DSTX01000011">
    <property type="protein sequence ID" value="HFK20810.1"/>
    <property type="molecule type" value="Genomic_DNA"/>
</dbReference>
<feature type="domain" description="Glycosyltransferase subfamily 4-like N-terminal" evidence="2">
    <location>
        <begin position="15"/>
        <end position="191"/>
    </location>
</feature>
<dbReference type="Pfam" id="PF00534">
    <property type="entry name" value="Glycos_transf_1"/>
    <property type="match status" value="1"/>
</dbReference>
<comment type="caution">
    <text evidence="3">The sequence shown here is derived from an EMBL/GenBank/DDBJ whole genome shotgun (WGS) entry which is preliminary data.</text>
</comment>
<dbReference type="Gene3D" id="3.40.50.2000">
    <property type="entry name" value="Glycogen Phosphorylase B"/>
    <property type="match status" value="2"/>
</dbReference>
<evidence type="ECO:0000259" key="1">
    <source>
        <dbReference type="Pfam" id="PF00534"/>
    </source>
</evidence>
<name>A0A7C3IXP7_9CREN</name>
<dbReference type="InterPro" id="IPR001296">
    <property type="entry name" value="Glyco_trans_1"/>
</dbReference>
<dbReference type="PANTHER" id="PTHR45947:SF3">
    <property type="entry name" value="SULFOQUINOVOSYL TRANSFERASE SQD2"/>
    <property type="match status" value="1"/>
</dbReference>
<dbReference type="SUPFAM" id="SSF53756">
    <property type="entry name" value="UDP-Glycosyltransferase/glycogen phosphorylase"/>
    <property type="match status" value="1"/>
</dbReference>
<dbReference type="Pfam" id="PF13439">
    <property type="entry name" value="Glyco_transf_4"/>
    <property type="match status" value="1"/>
</dbReference>
<dbReference type="AlphaFoldDB" id="A0A7C3IXP7"/>
<dbReference type="InterPro" id="IPR028098">
    <property type="entry name" value="Glyco_trans_4-like_N"/>
</dbReference>
<dbReference type="PANTHER" id="PTHR45947">
    <property type="entry name" value="SULFOQUINOVOSYL TRANSFERASE SQD2"/>
    <property type="match status" value="1"/>
</dbReference>
<accession>A0A7C3IXP7</accession>
<evidence type="ECO:0000259" key="2">
    <source>
        <dbReference type="Pfam" id="PF13439"/>
    </source>
</evidence>
<keyword evidence="3" id="KW-0808">Transferase</keyword>
<feature type="domain" description="Glycosyl transferase family 1" evidence="1">
    <location>
        <begin position="200"/>
        <end position="368"/>
    </location>
</feature>
<reference evidence="3" key="1">
    <citation type="journal article" date="2020" name="mSystems">
        <title>Genome- and Community-Level Interaction Insights into Carbon Utilization and Element Cycling Functions of Hydrothermarchaeota in Hydrothermal Sediment.</title>
        <authorList>
            <person name="Zhou Z."/>
            <person name="Liu Y."/>
            <person name="Xu W."/>
            <person name="Pan J."/>
            <person name="Luo Z.H."/>
            <person name="Li M."/>
        </authorList>
    </citation>
    <scope>NUCLEOTIDE SEQUENCE [LARGE SCALE GENOMIC DNA]</scope>
    <source>
        <strain evidence="3">SpSt-468</strain>
    </source>
</reference>